<proteinExistence type="predicted"/>
<gene>
    <name evidence="1" type="ORF">QFC21_004500</name>
</gene>
<comment type="caution">
    <text evidence="1">The sequence shown here is derived from an EMBL/GenBank/DDBJ whole genome shotgun (WGS) entry which is preliminary data.</text>
</comment>
<evidence type="ECO:0000313" key="2">
    <source>
        <dbReference type="Proteomes" id="UP001227268"/>
    </source>
</evidence>
<organism evidence="1 2">
    <name type="scientific">Naganishia friedmannii</name>
    <dbReference type="NCBI Taxonomy" id="89922"/>
    <lineage>
        <taxon>Eukaryota</taxon>
        <taxon>Fungi</taxon>
        <taxon>Dikarya</taxon>
        <taxon>Basidiomycota</taxon>
        <taxon>Agaricomycotina</taxon>
        <taxon>Tremellomycetes</taxon>
        <taxon>Filobasidiales</taxon>
        <taxon>Filobasidiaceae</taxon>
        <taxon>Naganishia</taxon>
    </lineage>
</organism>
<name>A0ACC2VHT2_9TREE</name>
<dbReference type="EMBL" id="JASBWT010000015">
    <property type="protein sequence ID" value="KAJ9098171.1"/>
    <property type="molecule type" value="Genomic_DNA"/>
</dbReference>
<accession>A0ACC2VHT2</accession>
<reference evidence="1" key="1">
    <citation type="submission" date="2023-04" db="EMBL/GenBank/DDBJ databases">
        <title>Draft Genome sequencing of Naganishia species isolated from polar environments using Oxford Nanopore Technology.</title>
        <authorList>
            <person name="Leo P."/>
            <person name="Venkateswaran K."/>
        </authorList>
    </citation>
    <scope>NUCLEOTIDE SEQUENCE</scope>
    <source>
        <strain evidence="1">MNA-CCFEE 5423</strain>
    </source>
</reference>
<dbReference type="Proteomes" id="UP001227268">
    <property type="component" value="Unassembled WGS sequence"/>
</dbReference>
<sequence length="542" mass="61202">MSAEQPQSPPPRQRSGSLLDSYLETGSGKIPSMEQSGHELKGETIIVVLGASGDLAKKKTFPALFGLYKEGYLPEDLSIIGYARSKLSDEEFKDRQIGHIKGPKEDASSEEKSEHDAKLKKFQEISSYISGAYDNDDGFLALTKAMEEIEGKRQNKGSGPNRIFYMALPPSVFTVVATNLKKNCYKGAKDARIVIEKPFGKDLESCREMMSALKSQWSEDETYRIDHYLGKEMVKNLLLLRFGNLWIESSWNKNFISNVQITFKEPFGTEGRGGYFDEFGIIRDVCQNHLLQTLSILTMERPVSFSAEDVRDEKVKVLRCIPAIEKKDTLLGQYVAAGDKPGYLDDDTVPKGSVCPTFAALTLFINNPRWEGVPFIMKAGKALNEAKVEVRVQYKDVTPGIFSDIPRNELVLRIQPDEAIYMKMNAKTPGLLTRAIPIELDLSYKRRFERAKIPEAYESLILDAFKGDHSNFVRDDELDVAWEIFTPILHWIDGKDGEAPKPEPYPYGSRGPEKLDEFINQYGFKRSNTGYSWPRTDMSSNL</sequence>
<protein>
    <submittedName>
        <fullName evidence="1">Uncharacterized protein</fullName>
    </submittedName>
</protein>
<keyword evidence="2" id="KW-1185">Reference proteome</keyword>
<evidence type="ECO:0000313" key="1">
    <source>
        <dbReference type="EMBL" id="KAJ9098171.1"/>
    </source>
</evidence>